<comment type="caution">
    <text evidence="1">The sequence shown here is derived from an EMBL/GenBank/DDBJ whole genome shotgun (WGS) entry which is preliminary data.</text>
</comment>
<dbReference type="AlphaFoldDB" id="A0A9Q5Z581"/>
<dbReference type="Proteomes" id="UP000222310">
    <property type="component" value="Unassembled WGS sequence"/>
</dbReference>
<sequence>MKINRFGQNKDKVATVKRQLLEALSRRDIAAVSRLIAHWQKVLGTEKLTNLIVNEVMVECDSDSHRWFCQIFLGQGQYEQMQEKAQTNVFQILLSGGLEPGKDFSFGSDGRLLMSDRAKEILLSQVPEQRKFLFAAQLEPLASEDGVIAIEQQLGCAFFSNLTEIAIQHIQTLSNSQAAAYLGVLVAGLVSRHPQLQDADFPTRFILSTLQGLPEERAMLILNDPEENPQFDELIVFQHLLAAMGDTEHQRITEEDGGISLDQLKKLDLVWRGDRKISEIIAMMERWHPKNR</sequence>
<protein>
    <submittedName>
        <fullName evidence="1">Uncharacterized protein</fullName>
    </submittedName>
</protein>
<proteinExistence type="predicted"/>
<organism evidence="1 2">
    <name type="scientific">Nostoc linckia z8</name>
    <dbReference type="NCBI Taxonomy" id="1628746"/>
    <lineage>
        <taxon>Bacteria</taxon>
        <taxon>Bacillati</taxon>
        <taxon>Cyanobacteriota</taxon>
        <taxon>Cyanophyceae</taxon>
        <taxon>Nostocales</taxon>
        <taxon>Nostocaceae</taxon>
        <taxon>Nostoc</taxon>
    </lineage>
</organism>
<evidence type="ECO:0000313" key="2">
    <source>
        <dbReference type="Proteomes" id="UP000222310"/>
    </source>
</evidence>
<accession>A0A9Q5Z581</accession>
<evidence type="ECO:0000313" key="1">
    <source>
        <dbReference type="EMBL" id="PHJ93885.1"/>
    </source>
</evidence>
<reference evidence="1 2" key="1">
    <citation type="submission" date="2015-02" db="EMBL/GenBank/DDBJ databases">
        <title>Nostoc linckia genome annotation.</title>
        <authorList>
            <person name="Zhou Z."/>
        </authorList>
    </citation>
    <scope>NUCLEOTIDE SEQUENCE [LARGE SCALE GENOMIC DNA]</scope>
    <source>
        <strain evidence="2">z8</strain>
    </source>
</reference>
<dbReference type="EMBL" id="LAHD01000176">
    <property type="protein sequence ID" value="PHJ93885.1"/>
    <property type="molecule type" value="Genomic_DNA"/>
</dbReference>
<name>A0A9Q5Z581_NOSLI</name>
<gene>
    <name evidence="1" type="ORF">VF08_34720</name>
</gene>